<evidence type="ECO:0000313" key="2">
    <source>
        <dbReference type="EMBL" id="KAF6366443.1"/>
    </source>
</evidence>
<evidence type="ECO:0000313" key="3">
    <source>
        <dbReference type="Proteomes" id="UP000558488"/>
    </source>
</evidence>
<keyword evidence="3" id="KW-1185">Reference proteome</keyword>
<keyword evidence="1" id="KW-0472">Membrane</keyword>
<evidence type="ECO:0000256" key="1">
    <source>
        <dbReference type="SAM" id="Phobius"/>
    </source>
</evidence>
<accession>A0A7J7YWP2</accession>
<dbReference type="EMBL" id="JACAGB010000004">
    <property type="protein sequence ID" value="KAF6366443.1"/>
    <property type="molecule type" value="Genomic_DNA"/>
</dbReference>
<dbReference type="AlphaFoldDB" id="A0A7J7YWP2"/>
<gene>
    <name evidence="2" type="ORF">mPipKuh1_009860</name>
</gene>
<feature type="transmembrane region" description="Helical" evidence="1">
    <location>
        <begin position="58"/>
        <end position="74"/>
    </location>
</feature>
<proteinExistence type="predicted"/>
<keyword evidence="1" id="KW-0812">Transmembrane</keyword>
<organism evidence="2 3">
    <name type="scientific">Pipistrellus kuhlii</name>
    <name type="common">Kuhl's pipistrelle</name>
    <dbReference type="NCBI Taxonomy" id="59472"/>
    <lineage>
        <taxon>Eukaryota</taxon>
        <taxon>Metazoa</taxon>
        <taxon>Chordata</taxon>
        <taxon>Craniata</taxon>
        <taxon>Vertebrata</taxon>
        <taxon>Euteleostomi</taxon>
        <taxon>Mammalia</taxon>
        <taxon>Eutheria</taxon>
        <taxon>Laurasiatheria</taxon>
        <taxon>Chiroptera</taxon>
        <taxon>Yangochiroptera</taxon>
        <taxon>Vespertilionidae</taxon>
        <taxon>Pipistrellus</taxon>
    </lineage>
</organism>
<keyword evidence="1" id="KW-1133">Transmembrane helix</keyword>
<protein>
    <submittedName>
        <fullName evidence="2">Uncharacterized protein</fullName>
    </submittedName>
</protein>
<comment type="caution">
    <text evidence="2">The sequence shown here is derived from an EMBL/GenBank/DDBJ whole genome shotgun (WGS) entry which is preliminary data.</text>
</comment>
<name>A0A7J7YWP2_PIPKU</name>
<dbReference type="Proteomes" id="UP000558488">
    <property type="component" value="Unassembled WGS sequence"/>
</dbReference>
<sequence length="142" mass="17022">MTLVLFYYSGFSFTSKSRKLFRDCLSNTICVPCTVLTWDTERNDRLFSLKIYGKHLKKIFFIDFFFFFFFFFFLHRGRERDRELETPMREKHLSAASCTPPIGDVFATKVHALDRNQTWDFSVHRPMLYPLSQTGKDYGKYF</sequence>
<reference evidence="2 3" key="1">
    <citation type="journal article" date="2020" name="Nature">
        <title>Six reference-quality genomes reveal evolution of bat adaptations.</title>
        <authorList>
            <person name="Jebb D."/>
            <person name="Huang Z."/>
            <person name="Pippel M."/>
            <person name="Hughes G.M."/>
            <person name="Lavrichenko K."/>
            <person name="Devanna P."/>
            <person name="Winkler S."/>
            <person name="Jermiin L.S."/>
            <person name="Skirmuntt E.C."/>
            <person name="Katzourakis A."/>
            <person name="Burkitt-Gray L."/>
            <person name="Ray D.A."/>
            <person name="Sullivan K.A.M."/>
            <person name="Roscito J.G."/>
            <person name="Kirilenko B.M."/>
            <person name="Davalos L.M."/>
            <person name="Corthals A.P."/>
            <person name="Power M.L."/>
            <person name="Jones G."/>
            <person name="Ransome R.D."/>
            <person name="Dechmann D.K.N."/>
            <person name="Locatelli A.G."/>
            <person name="Puechmaille S.J."/>
            <person name="Fedrigo O."/>
            <person name="Jarvis E.D."/>
            <person name="Hiller M."/>
            <person name="Vernes S.C."/>
            <person name="Myers E.W."/>
            <person name="Teeling E.C."/>
        </authorList>
    </citation>
    <scope>NUCLEOTIDE SEQUENCE [LARGE SCALE GENOMIC DNA]</scope>
    <source>
        <strain evidence="2">MPipKuh1</strain>
        <tissue evidence="2">Flight muscle</tissue>
    </source>
</reference>